<dbReference type="PANTHER" id="PTHR32432">
    <property type="entry name" value="CELL DIVISION PROTEIN FTSA-RELATED"/>
    <property type="match status" value="1"/>
</dbReference>
<evidence type="ECO:0000256" key="1">
    <source>
        <dbReference type="ARBA" id="ARBA00022475"/>
    </source>
</evidence>
<comment type="similarity">
    <text evidence="5">Belongs to the FtsA/MreB family.</text>
</comment>
<dbReference type="EMBL" id="MHUW01000018">
    <property type="protein sequence ID" value="OHA83329.1"/>
    <property type="molecule type" value="Genomic_DNA"/>
</dbReference>
<reference evidence="7 8" key="1">
    <citation type="journal article" date="2016" name="Nat. Commun.">
        <title>Thousands of microbial genomes shed light on interconnected biogeochemical processes in an aquifer system.</title>
        <authorList>
            <person name="Anantharaman K."/>
            <person name="Brown C.T."/>
            <person name="Hug L.A."/>
            <person name="Sharon I."/>
            <person name="Castelle C.J."/>
            <person name="Probst A.J."/>
            <person name="Thomas B.C."/>
            <person name="Singh A."/>
            <person name="Wilkins M.J."/>
            <person name="Karaoz U."/>
            <person name="Brodie E.L."/>
            <person name="Williams K.H."/>
            <person name="Hubbard S.S."/>
            <person name="Banfield J.F."/>
        </authorList>
    </citation>
    <scope>NUCLEOTIDE SEQUENCE [LARGE SCALE GENOMIC DNA]</scope>
</reference>
<dbReference type="HAMAP" id="MF_02033">
    <property type="entry name" value="FtsA"/>
    <property type="match status" value="1"/>
</dbReference>
<organism evidence="7 8">
    <name type="scientific">Candidatus Yonathbacteria bacterium RIFCSPLOWO2_01_FULL_47_33b</name>
    <dbReference type="NCBI Taxonomy" id="1802727"/>
    <lineage>
        <taxon>Bacteria</taxon>
        <taxon>Candidatus Yonathiibacteriota</taxon>
    </lineage>
</organism>
<comment type="subcellular location">
    <subcellularLocation>
        <location evidence="5">Cell membrane</location>
        <topology evidence="5">Peripheral membrane protein</topology>
        <orientation evidence="5">Cytoplasmic side</orientation>
    </subcellularLocation>
    <text evidence="5">Localizes to the Z ring in an FtsZ-dependent manner. Targeted to the membrane through a conserved C-terminal amphipathic helix.</text>
</comment>
<dbReference type="GO" id="GO:0009898">
    <property type="term" value="C:cytoplasmic side of plasma membrane"/>
    <property type="evidence" value="ECO:0007669"/>
    <property type="project" value="UniProtKB-UniRule"/>
</dbReference>
<feature type="domain" description="SHS2" evidence="6">
    <location>
        <begin position="9"/>
        <end position="198"/>
    </location>
</feature>
<dbReference type="Proteomes" id="UP000177987">
    <property type="component" value="Unassembled WGS sequence"/>
</dbReference>
<keyword evidence="4 5" id="KW-0131">Cell cycle</keyword>
<keyword evidence="3 5" id="KW-0472">Membrane</keyword>
<dbReference type="PANTHER" id="PTHR32432:SF4">
    <property type="entry name" value="CELL DIVISION PROTEIN FTSA"/>
    <property type="match status" value="1"/>
</dbReference>
<dbReference type="NCBIfam" id="TIGR01174">
    <property type="entry name" value="ftsA"/>
    <property type="match status" value="1"/>
</dbReference>
<dbReference type="GO" id="GO:0043093">
    <property type="term" value="P:FtsZ-dependent cytokinesis"/>
    <property type="evidence" value="ECO:0007669"/>
    <property type="project" value="UniProtKB-UniRule"/>
</dbReference>
<comment type="caution">
    <text evidence="7">The sequence shown here is derived from an EMBL/GenBank/DDBJ whole genome shotgun (WGS) entry which is preliminary data.</text>
</comment>
<dbReference type="SMART" id="SM00842">
    <property type="entry name" value="FtsA"/>
    <property type="match status" value="1"/>
</dbReference>
<name>A0A1G2SFA2_9BACT</name>
<gene>
    <name evidence="5" type="primary">ftsA</name>
    <name evidence="7" type="ORF">A2937_00610</name>
</gene>
<evidence type="ECO:0000313" key="8">
    <source>
        <dbReference type="Proteomes" id="UP000177987"/>
    </source>
</evidence>
<dbReference type="Pfam" id="PF14450">
    <property type="entry name" value="FtsA"/>
    <property type="match status" value="1"/>
</dbReference>
<evidence type="ECO:0000256" key="2">
    <source>
        <dbReference type="ARBA" id="ARBA00022618"/>
    </source>
</evidence>
<evidence type="ECO:0000256" key="4">
    <source>
        <dbReference type="ARBA" id="ARBA00023306"/>
    </source>
</evidence>
<proteinExistence type="inferred from homology"/>
<comment type="function">
    <text evidence="5">Cell division protein that is involved in the assembly of the Z ring. May serve as a membrane anchor for the Z ring.</text>
</comment>
<evidence type="ECO:0000256" key="3">
    <source>
        <dbReference type="ARBA" id="ARBA00023136"/>
    </source>
</evidence>
<evidence type="ECO:0000259" key="6">
    <source>
        <dbReference type="SMART" id="SM00842"/>
    </source>
</evidence>
<sequence>MRAPIKRISTGIDVGTHTTRIVIIEHTRGEAPRIIGTGVAETRGLRHGYIVNKMDALKSVSQAIAHAEKMAGIKITNALLSVGGISLESVVSHGSATISRASGEVGDQDIKKAASEAEESLAHLTNKRIIHRIPLRYKLDGKEVLGDPKGMIGSKLEVKMLVITCLEQHLNDIVRVIEELGVEVDDIIPSPIAAGQVALNKKQRSVGCALVNIGAETVSIAVFENDIPISLQVFPIGSTDITNDIALGLKIPLDEAEKVKISGPSGTYSKKKLDEIIEARLEDIFELIEAHLKKINRNGLLPAGIVLTGGGAGIATIEDLAKAVLKLPSSIAHPAGATASKNPIKDSSWLVAYGLALYGLQKPEAPTTSNIDDVLTMLKKWIKPFLP</sequence>
<accession>A0A1G2SFA2</accession>
<dbReference type="InterPro" id="IPR020823">
    <property type="entry name" value="Cell_div_FtsA"/>
</dbReference>
<dbReference type="InterPro" id="IPR003494">
    <property type="entry name" value="SHS2_FtsA"/>
</dbReference>
<dbReference type="SUPFAM" id="SSF53067">
    <property type="entry name" value="Actin-like ATPase domain"/>
    <property type="match status" value="2"/>
</dbReference>
<dbReference type="PIRSF" id="PIRSF003101">
    <property type="entry name" value="FtsA"/>
    <property type="match status" value="1"/>
</dbReference>
<dbReference type="InterPro" id="IPR050696">
    <property type="entry name" value="FtsA/MreB"/>
</dbReference>
<comment type="subunit">
    <text evidence="5">Self-interacts. Interacts with FtsZ.</text>
</comment>
<dbReference type="Gene3D" id="3.30.1490.110">
    <property type="match status" value="1"/>
</dbReference>
<dbReference type="Pfam" id="PF02491">
    <property type="entry name" value="SHS2_FTSA"/>
    <property type="match status" value="1"/>
</dbReference>
<dbReference type="CDD" id="cd24048">
    <property type="entry name" value="ASKHA_NBD_FtsA"/>
    <property type="match status" value="1"/>
</dbReference>
<protein>
    <recommendedName>
        <fullName evidence="5">Cell division protein FtsA</fullName>
    </recommendedName>
</protein>
<keyword evidence="1 5" id="KW-1003">Cell membrane</keyword>
<keyword evidence="2 5" id="KW-0132">Cell division</keyword>
<evidence type="ECO:0000256" key="5">
    <source>
        <dbReference type="HAMAP-Rule" id="MF_02033"/>
    </source>
</evidence>
<dbReference type="Gene3D" id="3.30.420.40">
    <property type="match status" value="3"/>
</dbReference>
<dbReference type="AlphaFoldDB" id="A0A1G2SFA2"/>
<dbReference type="STRING" id="1802727.A2937_00610"/>
<dbReference type="InterPro" id="IPR043129">
    <property type="entry name" value="ATPase_NBD"/>
</dbReference>
<evidence type="ECO:0000313" key="7">
    <source>
        <dbReference type="EMBL" id="OHA83329.1"/>
    </source>
</evidence>
<dbReference type="GO" id="GO:0032153">
    <property type="term" value="C:cell division site"/>
    <property type="evidence" value="ECO:0007669"/>
    <property type="project" value="UniProtKB-UniRule"/>
</dbReference>